<dbReference type="Pfam" id="PF00196">
    <property type="entry name" value="GerE"/>
    <property type="match status" value="1"/>
</dbReference>
<gene>
    <name evidence="6" type="ORF">HJG54_24865</name>
</gene>
<dbReference type="Pfam" id="PF00072">
    <property type="entry name" value="Response_reg"/>
    <property type="match status" value="1"/>
</dbReference>
<dbReference type="PANTHER" id="PTHR43214">
    <property type="entry name" value="TWO-COMPONENT RESPONSE REGULATOR"/>
    <property type="match status" value="1"/>
</dbReference>
<dbReference type="GO" id="GO:0006355">
    <property type="term" value="P:regulation of DNA-templated transcription"/>
    <property type="evidence" value="ECO:0007669"/>
    <property type="project" value="InterPro"/>
</dbReference>
<dbReference type="EMBL" id="CP053586">
    <property type="protein sequence ID" value="WNZ25748.1"/>
    <property type="molecule type" value="Genomic_DNA"/>
</dbReference>
<dbReference type="SUPFAM" id="SSF52172">
    <property type="entry name" value="CheY-like"/>
    <property type="match status" value="1"/>
</dbReference>
<name>A0AA96WHR2_9CYAN</name>
<dbReference type="RefSeq" id="WP_316431914.1">
    <property type="nucleotide sequence ID" value="NZ_CP053586.1"/>
</dbReference>
<dbReference type="SMART" id="SM00448">
    <property type="entry name" value="REC"/>
    <property type="match status" value="1"/>
</dbReference>
<dbReference type="SMART" id="SM00421">
    <property type="entry name" value="HTH_LUXR"/>
    <property type="match status" value="1"/>
</dbReference>
<dbReference type="AlphaFoldDB" id="A0AA96WHR2"/>
<dbReference type="PRINTS" id="PR00038">
    <property type="entry name" value="HTHLUXR"/>
</dbReference>
<evidence type="ECO:0000259" key="5">
    <source>
        <dbReference type="PROSITE" id="PS50110"/>
    </source>
</evidence>
<protein>
    <submittedName>
        <fullName evidence="6">Response regulator transcription factor</fullName>
    </submittedName>
</protein>
<dbReference type="PROSITE" id="PS50043">
    <property type="entry name" value="HTH_LUXR_2"/>
    <property type="match status" value="1"/>
</dbReference>
<dbReference type="Gene3D" id="3.40.50.2300">
    <property type="match status" value="1"/>
</dbReference>
<dbReference type="PROSITE" id="PS50110">
    <property type="entry name" value="RESPONSE_REGULATORY"/>
    <property type="match status" value="1"/>
</dbReference>
<dbReference type="GO" id="GO:0000160">
    <property type="term" value="P:phosphorelay signal transduction system"/>
    <property type="evidence" value="ECO:0007669"/>
    <property type="project" value="InterPro"/>
</dbReference>
<dbReference type="InterPro" id="IPR001789">
    <property type="entry name" value="Sig_transdc_resp-reg_receiver"/>
</dbReference>
<dbReference type="CDD" id="cd17535">
    <property type="entry name" value="REC_NarL-like"/>
    <property type="match status" value="1"/>
</dbReference>
<evidence type="ECO:0000256" key="3">
    <source>
        <dbReference type="PROSITE-ProRule" id="PRU00169"/>
    </source>
</evidence>
<dbReference type="PROSITE" id="PS00622">
    <property type="entry name" value="HTH_LUXR_1"/>
    <property type="match status" value="1"/>
</dbReference>
<dbReference type="InterPro" id="IPR058245">
    <property type="entry name" value="NreC/VraR/RcsB-like_REC"/>
</dbReference>
<dbReference type="InterPro" id="IPR039420">
    <property type="entry name" value="WalR-like"/>
</dbReference>
<dbReference type="InterPro" id="IPR016032">
    <property type="entry name" value="Sig_transdc_resp-reg_C-effctor"/>
</dbReference>
<evidence type="ECO:0000256" key="2">
    <source>
        <dbReference type="ARBA" id="ARBA00023125"/>
    </source>
</evidence>
<reference evidence="6" key="1">
    <citation type="submission" date="2020-05" db="EMBL/GenBank/DDBJ databases">
        <authorList>
            <person name="Zhu T."/>
            <person name="Keshari N."/>
            <person name="Lu X."/>
        </authorList>
    </citation>
    <scope>NUCLEOTIDE SEQUENCE</scope>
    <source>
        <strain evidence="6">NK1-12</strain>
    </source>
</reference>
<organism evidence="6">
    <name type="scientific">Leptolyngbya sp. NK1-12</name>
    <dbReference type="NCBI Taxonomy" id="2547451"/>
    <lineage>
        <taxon>Bacteria</taxon>
        <taxon>Bacillati</taxon>
        <taxon>Cyanobacteriota</taxon>
        <taxon>Cyanophyceae</taxon>
        <taxon>Leptolyngbyales</taxon>
        <taxon>Leptolyngbyaceae</taxon>
        <taxon>Leptolyngbya group</taxon>
        <taxon>Leptolyngbya</taxon>
    </lineage>
</organism>
<keyword evidence="1 3" id="KW-0597">Phosphoprotein</keyword>
<evidence type="ECO:0000256" key="1">
    <source>
        <dbReference type="ARBA" id="ARBA00022553"/>
    </source>
</evidence>
<dbReference type="InterPro" id="IPR000792">
    <property type="entry name" value="Tscrpt_reg_LuxR_C"/>
</dbReference>
<accession>A0AA96WHR2</accession>
<dbReference type="GO" id="GO:0003677">
    <property type="term" value="F:DNA binding"/>
    <property type="evidence" value="ECO:0007669"/>
    <property type="project" value="UniProtKB-KW"/>
</dbReference>
<sequence length="231" mass="25208">MLHDQPLKILLVEDDELFRLGLHVRLEKENGLEVVAEAEDGETAIEMVKRHALNIVILDIGLPGLGGVEACRQIRQLCPTLPILVLTSHTQKALINRIIEVGAQGYCLKGAPSQTLILAIQSVAAGASWWDATATTEIRAAFEANSGATSKADQPTVVLTRREQEILALIAAGKTNQEIAQMLYIAPGTVRVHVHAILQKLEVRDRTQAAVIALQNHLIDQQLLPNSQSEY</sequence>
<feature type="domain" description="Response regulatory" evidence="5">
    <location>
        <begin position="8"/>
        <end position="124"/>
    </location>
</feature>
<dbReference type="InterPro" id="IPR011006">
    <property type="entry name" value="CheY-like_superfamily"/>
</dbReference>
<evidence type="ECO:0000259" key="4">
    <source>
        <dbReference type="PROSITE" id="PS50043"/>
    </source>
</evidence>
<dbReference type="SUPFAM" id="SSF46894">
    <property type="entry name" value="C-terminal effector domain of the bipartite response regulators"/>
    <property type="match status" value="1"/>
</dbReference>
<dbReference type="CDD" id="cd06170">
    <property type="entry name" value="LuxR_C_like"/>
    <property type="match status" value="1"/>
</dbReference>
<feature type="modified residue" description="4-aspartylphosphate" evidence="3">
    <location>
        <position position="59"/>
    </location>
</feature>
<proteinExistence type="predicted"/>
<evidence type="ECO:0000313" key="6">
    <source>
        <dbReference type="EMBL" id="WNZ25748.1"/>
    </source>
</evidence>
<keyword evidence="2" id="KW-0238">DNA-binding</keyword>
<feature type="domain" description="HTH luxR-type" evidence="4">
    <location>
        <begin position="152"/>
        <end position="217"/>
    </location>
</feature>